<feature type="region of interest" description="Disordered" evidence="1">
    <location>
        <begin position="322"/>
        <end position="342"/>
    </location>
</feature>
<sequence length="342" mass="38020">MSNERVLELLRQRRMREVEILLLDPCGSGKSTSTGSISVDAEVSDAEMQDKIYKHLCETQHSAPASAEHICFQYFNPHARQLVDPTEASLLFPSSTIAGSFDFVWPGGEQRKLFVTLLPIPWRALDKLRTVLFNVGGGIRPTVYIEARPYKLAELFRLAQEQAAPCLPDDICRYMANGLKEGIPVLRLISGFTDRTQRVHVVEDEELPQRGGVYVVDVLAELRPGFSRVNVVFYGRRSGEGQLDFPTNIALTDGYEETGEEIVQRVVAKIRATASAEEVGRWIVAVRGGSGVTRTVGPKEVLKRVMQEIDEKLECLTIDRPRSSSRDGVGEARQGVAHSIVI</sequence>
<evidence type="ECO:0000313" key="2">
    <source>
        <dbReference type="EMBL" id="RNF27211.1"/>
    </source>
</evidence>
<dbReference type="Proteomes" id="UP000284403">
    <property type="component" value="Unassembled WGS sequence"/>
</dbReference>
<dbReference type="GO" id="GO:0016787">
    <property type="term" value="F:hydrolase activity"/>
    <property type="evidence" value="ECO:0007669"/>
    <property type="project" value="UniProtKB-KW"/>
</dbReference>
<dbReference type="GeneID" id="40314129"/>
<organism evidence="2 3">
    <name type="scientific">Trypanosoma conorhini</name>
    <dbReference type="NCBI Taxonomy" id="83891"/>
    <lineage>
        <taxon>Eukaryota</taxon>
        <taxon>Discoba</taxon>
        <taxon>Euglenozoa</taxon>
        <taxon>Kinetoplastea</taxon>
        <taxon>Metakinetoplastina</taxon>
        <taxon>Trypanosomatida</taxon>
        <taxon>Trypanosomatidae</taxon>
        <taxon>Trypanosoma</taxon>
    </lineage>
</organism>
<accession>A0A422QB61</accession>
<comment type="caution">
    <text evidence="2">The sequence shown here is derived from an EMBL/GenBank/DDBJ whole genome shotgun (WGS) entry which is preliminary data.</text>
</comment>
<evidence type="ECO:0000313" key="3">
    <source>
        <dbReference type="Proteomes" id="UP000284403"/>
    </source>
</evidence>
<proteinExistence type="predicted"/>
<dbReference type="RefSeq" id="XP_029232417.1">
    <property type="nucleotide sequence ID" value="XM_029367459.1"/>
</dbReference>
<evidence type="ECO:0000256" key="1">
    <source>
        <dbReference type="SAM" id="MobiDB-lite"/>
    </source>
</evidence>
<protein>
    <submittedName>
        <fullName evidence="2">Ubiquitin hydrolase</fullName>
    </submittedName>
</protein>
<dbReference type="EMBL" id="MKKU01000012">
    <property type="protein sequence ID" value="RNF27211.1"/>
    <property type="molecule type" value="Genomic_DNA"/>
</dbReference>
<reference evidence="2 3" key="1">
    <citation type="journal article" date="2018" name="BMC Genomics">
        <title>Genomic comparison of Trypanosoma conorhini and Trypanosoma rangeli to Trypanosoma cruzi strains of high and low virulence.</title>
        <authorList>
            <person name="Bradwell K.R."/>
            <person name="Koparde V.N."/>
            <person name="Matveyev A.V."/>
            <person name="Serrano M.G."/>
            <person name="Alves J.M."/>
            <person name="Parikh H."/>
            <person name="Huang B."/>
            <person name="Lee V."/>
            <person name="Espinosa-Alvarez O."/>
            <person name="Ortiz P.A."/>
            <person name="Costa-Martins A.G."/>
            <person name="Teixeira M.M."/>
            <person name="Buck G.A."/>
        </authorList>
    </citation>
    <scope>NUCLEOTIDE SEQUENCE [LARGE SCALE GENOMIC DNA]</scope>
    <source>
        <strain evidence="2 3">025E</strain>
    </source>
</reference>
<keyword evidence="3" id="KW-1185">Reference proteome</keyword>
<dbReference type="AlphaFoldDB" id="A0A422QB61"/>
<gene>
    <name evidence="2" type="ORF">Tco025E_00518</name>
</gene>
<keyword evidence="2" id="KW-0378">Hydrolase</keyword>
<name>A0A422QB61_9TRYP</name>